<sequence>MLPSVFPVLNVPGIQSYVGALDPRIYDFGSAPQDVTKPYMTFRNVADAPYEQVSGAPCGDFDSVQIDIYAGPDDSERSTVRGLARAVREALDDAGIANRLIIQMREADTKLFRISIEADFITNR</sequence>
<proteinExistence type="predicted"/>
<evidence type="ECO:0008006" key="3">
    <source>
        <dbReference type="Google" id="ProtNLM"/>
    </source>
</evidence>
<dbReference type="InterPro" id="IPR021508">
    <property type="entry name" value="Gp17-like"/>
</dbReference>
<comment type="caution">
    <text evidence="1">The sequence shown here is derived from an EMBL/GenBank/DDBJ whole genome shotgun (WGS) entry which is preliminary data.</text>
</comment>
<keyword evidence="2" id="KW-1185">Reference proteome</keyword>
<dbReference type="HOGENOM" id="CLU_142673_1_0_4"/>
<reference evidence="1 2" key="1">
    <citation type="journal article" date="2014" name="Genome Announc.">
        <title>Draft Genome Sequence of Advenella kashmirensis Strain W13003, a Polycyclic Aromatic Hydrocarbon-Degrading Bacterium.</title>
        <authorList>
            <person name="Wang X."/>
            <person name="Jin D."/>
            <person name="Zhou L."/>
            <person name="Wu L."/>
            <person name="An W."/>
            <person name="Zhao L."/>
        </authorList>
    </citation>
    <scope>NUCLEOTIDE SEQUENCE [LARGE SCALE GENOMIC DNA]</scope>
    <source>
        <strain evidence="1 2">W13003</strain>
    </source>
</reference>
<protein>
    <recommendedName>
        <fullName evidence="3">DUF3168 domain-containing protein</fullName>
    </recommendedName>
</protein>
<name>V8QM04_9BURK</name>
<dbReference type="RefSeq" id="WP_024006929.1">
    <property type="nucleotide sequence ID" value="NZ_KI650982.1"/>
</dbReference>
<dbReference type="Proteomes" id="UP000018733">
    <property type="component" value="Unassembled WGS sequence"/>
</dbReference>
<gene>
    <name evidence="1" type="ORF">W822_20010</name>
</gene>
<evidence type="ECO:0000313" key="2">
    <source>
        <dbReference type="Proteomes" id="UP000018733"/>
    </source>
</evidence>
<accession>V8QM04</accession>
<dbReference type="eggNOG" id="ENOG5032UGB">
    <property type="taxonomic scope" value="Bacteria"/>
</dbReference>
<dbReference type="Pfam" id="PF11367">
    <property type="entry name" value="Tail_completion_gp17"/>
    <property type="match status" value="1"/>
</dbReference>
<organism evidence="1 2">
    <name type="scientific">Advenella kashmirensis W13003</name>
    <dbReference type="NCBI Taxonomy" id="1424334"/>
    <lineage>
        <taxon>Bacteria</taxon>
        <taxon>Pseudomonadati</taxon>
        <taxon>Pseudomonadota</taxon>
        <taxon>Betaproteobacteria</taxon>
        <taxon>Burkholderiales</taxon>
        <taxon>Alcaligenaceae</taxon>
    </lineage>
</organism>
<dbReference type="EMBL" id="AYXT01000013">
    <property type="protein sequence ID" value="ETF00682.1"/>
    <property type="molecule type" value="Genomic_DNA"/>
</dbReference>
<dbReference type="AlphaFoldDB" id="V8QM04"/>
<evidence type="ECO:0000313" key="1">
    <source>
        <dbReference type="EMBL" id="ETF00682.1"/>
    </source>
</evidence>
<dbReference type="OrthoDB" id="8641784at2"/>
<dbReference type="STRING" id="1424334.W822_20010"/>